<feature type="signal peptide" evidence="4">
    <location>
        <begin position="1"/>
        <end position="20"/>
    </location>
</feature>
<feature type="compositionally biased region" description="Pro residues" evidence="3">
    <location>
        <begin position="201"/>
        <end position="210"/>
    </location>
</feature>
<feature type="chain" id="PRO_5043449839" description="ShKT domain-containing protein" evidence="4">
    <location>
        <begin position="21"/>
        <end position="210"/>
    </location>
</feature>
<evidence type="ECO:0000313" key="6">
    <source>
        <dbReference type="EMBL" id="CAL4091976.1"/>
    </source>
</evidence>
<feature type="non-terminal residue" evidence="6">
    <location>
        <position position="210"/>
    </location>
</feature>
<feature type="disulfide bond" evidence="1">
    <location>
        <begin position="95"/>
        <end position="129"/>
    </location>
</feature>
<keyword evidence="1" id="KW-1015">Disulfide bond</keyword>
<dbReference type="InterPro" id="IPR003582">
    <property type="entry name" value="ShKT_dom"/>
</dbReference>
<feature type="disulfide bond" evidence="1">
    <location>
        <begin position="113"/>
        <end position="126"/>
    </location>
</feature>
<dbReference type="Proteomes" id="UP001497623">
    <property type="component" value="Unassembled WGS sequence"/>
</dbReference>
<dbReference type="PROSITE" id="PS51670">
    <property type="entry name" value="SHKT"/>
    <property type="match status" value="1"/>
</dbReference>
<accession>A0AAV2QR20</accession>
<evidence type="ECO:0000313" key="7">
    <source>
        <dbReference type="Proteomes" id="UP001497623"/>
    </source>
</evidence>
<comment type="caution">
    <text evidence="6">The sequence shown here is derived from an EMBL/GenBank/DDBJ whole genome shotgun (WGS) entry which is preliminary data.</text>
</comment>
<reference evidence="6 7" key="1">
    <citation type="submission" date="2024-05" db="EMBL/GenBank/DDBJ databases">
        <authorList>
            <person name="Wallberg A."/>
        </authorList>
    </citation>
    <scope>NUCLEOTIDE SEQUENCE [LARGE SCALE GENOMIC DNA]</scope>
</reference>
<evidence type="ECO:0000256" key="1">
    <source>
        <dbReference type="PROSITE-ProRule" id="PRU01005"/>
    </source>
</evidence>
<name>A0AAV2QR20_MEGNR</name>
<feature type="coiled-coil region" evidence="2">
    <location>
        <begin position="43"/>
        <end position="88"/>
    </location>
</feature>
<dbReference type="AlphaFoldDB" id="A0AAV2QR20"/>
<feature type="region of interest" description="Disordered" evidence="3">
    <location>
        <begin position="177"/>
        <end position="210"/>
    </location>
</feature>
<dbReference type="Pfam" id="PF01549">
    <property type="entry name" value="ShK"/>
    <property type="match status" value="1"/>
</dbReference>
<protein>
    <recommendedName>
        <fullName evidence="5">ShKT domain-containing protein</fullName>
    </recommendedName>
</protein>
<organism evidence="6 7">
    <name type="scientific">Meganyctiphanes norvegica</name>
    <name type="common">Northern krill</name>
    <name type="synonym">Thysanopoda norvegica</name>
    <dbReference type="NCBI Taxonomy" id="48144"/>
    <lineage>
        <taxon>Eukaryota</taxon>
        <taxon>Metazoa</taxon>
        <taxon>Ecdysozoa</taxon>
        <taxon>Arthropoda</taxon>
        <taxon>Crustacea</taxon>
        <taxon>Multicrustacea</taxon>
        <taxon>Malacostraca</taxon>
        <taxon>Eumalacostraca</taxon>
        <taxon>Eucarida</taxon>
        <taxon>Euphausiacea</taxon>
        <taxon>Euphausiidae</taxon>
        <taxon>Meganyctiphanes</taxon>
    </lineage>
</organism>
<keyword evidence="2" id="KW-0175">Coiled coil</keyword>
<sequence>MMSLGVQATLLLGILHAVTAVPQQASGLFPGNQNFQQTPANFANNLQQQQERLQQIAQQQQERLQQNVQQLQETVRQNQQQIQGIASQHAGQGVCQDKNNQCPELARTGRLNCMDQNTKVFCPLTCGLCAGQSVCNDISPKCQELDRSRILDCQNFEHKHQCQLTCRLCGSKGSRGDVAFPGEGKTPNNINDRTNGVSNNSPPPVQQNQP</sequence>
<keyword evidence="4" id="KW-0732">Signal</keyword>
<proteinExistence type="predicted"/>
<gene>
    <name evidence="6" type="ORF">MNOR_LOCUS14485</name>
</gene>
<evidence type="ECO:0000256" key="3">
    <source>
        <dbReference type="SAM" id="MobiDB-lite"/>
    </source>
</evidence>
<feature type="compositionally biased region" description="Polar residues" evidence="3">
    <location>
        <begin position="186"/>
        <end position="196"/>
    </location>
</feature>
<dbReference type="SMART" id="SM00254">
    <property type="entry name" value="ShKT"/>
    <property type="match status" value="2"/>
</dbReference>
<dbReference type="EMBL" id="CAXKWB010008692">
    <property type="protein sequence ID" value="CAL4091976.1"/>
    <property type="molecule type" value="Genomic_DNA"/>
</dbReference>
<evidence type="ECO:0000256" key="2">
    <source>
        <dbReference type="SAM" id="Coils"/>
    </source>
</evidence>
<feature type="domain" description="ShKT" evidence="5">
    <location>
        <begin position="95"/>
        <end position="129"/>
    </location>
</feature>
<evidence type="ECO:0000256" key="4">
    <source>
        <dbReference type="SAM" id="SignalP"/>
    </source>
</evidence>
<evidence type="ECO:0000259" key="5">
    <source>
        <dbReference type="PROSITE" id="PS51670"/>
    </source>
</evidence>
<keyword evidence="7" id="KW-1185">Reference proteome</keyword>
<comment type="caution">
    <text evidence="1">Lacks conserved residue(s) required for the propagation of feature annotation.</text>
</comment>